<dbReference type="PANTHER" id="PTHR40465:SF1">
    <property type="entry name" value="DUF6534 DOMAIN-CONTAINING PROTEIN"/>
    <property type="match status" value="1"/>
</dbReference>
<dbReference type="PANTHER" id="PTHR40465">
    <property type="entry name" value="CHROMOSOME 1, WHOLE GENOME SHOTGUN SEQUENCE"/>
    <property type="match status" value="1"/>
</dbReference>
<feature type="transmembrane region" description="Helical" evidence="1">
    <location>
        <begin position="200"/>
        <end position="224"/>
    </location>
</feature>
<feature type="transmembrane region" description="Helical" evidence="1">
    <location>
        <begin position="65"/>
        <end position="86"/>
    </location>
</feature>
<feature type="domain" description="DUF6534" evidence="2">
    <location>
        <begin position="167"/>
        <end position="242"/>
    </location>
</feature>
<keyword evidence="1" id="KW-0472">Membrane</keyword>
<feature type="transmembrane region" description="Helical" evidence="1">
    <location>
        <begin position="129"/>
        <end position="153"/>
    </location>
</feature>
<evidence type="ECO:0000313" key="3">
    <source>
        <dbReference type="EMBL" id="KAF9064979.1"/>
    </source>
</evidence>
<organism evidence="3 4">
    <name type="scientific">Rhodocollybia butyracea</name>
    <dbReference type="NCBI Taxonomy" id="206335"/>
    <lineage>
        <taxon>Eukaryota</taxon>
        <taxon>Fungi</taxon>
        <taxon>Dikarya</taxon>
        <taxon>Basidiomycota</taxon>
        <taxon>Agaricomycotina</taxon>
        <taxon>Agaricomycetes</taxon>
        <taxon>Agaricomycetidae</taxon>
        <taxon>Agaricales</taxon>
        <taxon>Marasmiineae</taxon>
        <taxon>Omphalotaceae</taxon>
        <taxon>Rhodocollybia</taxon>
    </lineage>
</organism>
<feature type="transmembrane region" description="Helical" evidence="1">
    <location>
        <begin position="159"/>
        <end position="179"/>
    </location>
</feature>
<dbReference type="EMBL" id="JADNRY010000111">
    <property type="protein sequence ID" value="KAF9064979.1"/>
    <property type="molecule type" value="Genomic_DNA"/>
</dbReference>
<protein>
    <recommendedName>
        <fullName evidence="2">DUF6534 domain-containing protein</fullName>
    </recommendedName>
</protein>
<reference evidence="3" key="1">
    <citation type="submission" date="2020-11" db="EMBL/GenBank/DDBJ databases">
        <authorList>
            <consortium name="DOE Joint Genome Institute"/>
            <person name="Ahrendt S."/>
            <person name="Riley R."/>
            <person name="Andreopoulos W."/>
            <person name="Labutti K."/>
            <person name="Pangilinan J."/>
            <person name="Ruiz-Duenas F.J."/>
            <person name="Barrasa J.M."/>
            <person name="Sanchez-Garcia M."/>
            <person name="Camarero S."/>
            <person name="Miyauchi S."/>
            <person name="Serrano A."/>
            <person name="Linde D."/>
            <person name="Babiker R."/>
            <person name="Drula E."/>
            <person name="Ayuso-Fernandez I."/>
            <person name="Pacheco R."/>
            <person name="Padilla G."/>
            <person name="Ferreira P."/>
            <person name="Barriuso J."/>
            <person name="Kellner H."/>
            <person name="Castanera R."/>
            <person name="Alfaro M."/>
            <person name="Ramirez L."/>
            <person name="Pisabarro A.G."/>
            <person name="Kuo A."/>
            <person name="Tritt A."/>
            <person name="Lipzen A."/>
            <person name="He G."/>
            <person name="Yan M."/>
            <person name="Ng V."/>
            <person name="Cullen D."/>
            <person name="Martin F."/>
            <person name="Rosso M.-N."/>
            <person name="Henrissat B."/>
            <person name="Hibbett D."/>
            <person name="Martinez A.T."/>
            <person name="Grigoriev I.V."/>
        </authorList>
    </citation>
    <scope>NUCLEOTIDE SEQUENCE</scope>
    <source>
        <strain evidence="3">AH 40177</strain>
    </source>
</reference>
<evidence type="ECO:0000259" key="2">
    <source>
        <dbReference type="Pfam" id="PF20152"/>
    </source>
</evidence>
<dbReference type="AlphaFoldDB" id="A0A9P5PG08"/>
<gene>
    <name evidence="3" type="ORF">BDP27DRAFT_1332725</name>
</gene>
<keyword evidence="1" id="KW-0812">Transmembrane</keyword>
<proteinExistence type="predicted"/>
<feature type="transmembrane region" description="Helical" evidence="1">
    <location>
        <begin position="98"/>
        <end position="117"/>
    </location>
</feature>
<dbReference type="Pfam" id="PF20152">
    <property type="entry name" value="DUF6534"/>
    <property type="match status" value="1"/>
</dbReference>
<dbReference type="Proteomes" id="UP000772434">
    <property type="component" value="Unassembled WGS sequence"/>
</dbReference>
<comment type="caution">
    <text evidence="3">The sequence shown here is derived from an EMBL/GenBank/DDBJ whole genome shotgun (WGS) entry which is preliminary data.</text>
</comment>
<accession>A0A9P5PG08</accession>
<feature type="transmembrane region" description="Helical" evidence="1">
    <location>
        <begin position="12"/>
        <end position="32"/>
    </location>
</feature>
<keyword evidence="4" id="KW-1185">Reference proteome</keyword>
<dbReference type="InterPro" id="IPR045339">
    <property type="entry name" value="DUF6534"/>
</dbReference>
<evidence type="ECO:0000256" key="1">
    <source>
        <dbReference type="SAM" id="Phobius"/>
    </source>
</evidence>
<name>A0A9P5PG08_9AGAR</name>
<keyword evidence="1" id="KW-1133">Transmembrane helix</keyword>
<sequence length="304" mass="34256">MTIIDQTLGVSLTGILIAGVLFGLFTSQVYYFHQNFPRESPWVKFGLVRTLFQTTWLANTDCIRFIELAHTICIFHIAYVLTISHFQALEVLVTVPPSFPATVLFHAIVAVLAQGYFTYRIARLTGPPYIIPWVCGILMLYQLGFDIITQYFMHFSWLVPIPLVLRAVVDAVISATLVYNLLVQRKKSSYKSTIAVIDKLVLWSIETGIITSVIGIALLICFFVDNETNYAWVALLIIFPKADIQICSMNSRVRLREMQATEEVSLAVSKTHRHNSTLETLRFATKTSEMSSHAPEVLELSGMA</sequence>
<evidence type="ECO:0000313" key="4">
    <source>
        <dbReference type="Proteomes" id="UP000772434"/>
    </source>
</evidence>
<dbReference type="OrthoDB" id="2535105at2759"/>